<evidence type="ECO:0000313" key="6">
    <source>
        <dbReference type="Proteomes" id="UP000035642"/>
    </source>
</evidence>
<dbReference type="InterPro" id="IPR050781">
    <property type="entry name" value="CWC22_splicing_factor"/>
</dbReference>
<dbReference type="GO" id="GO:0005730">
    <property type="term" value="C:nucleolus"/>
    <property type="evidence" value="ECO:0007669"/>
    <property type="project" value="TreeGrafter"/>
</dbReference>
<comment type="similarity">
    <text evidence="2">Belongs to the CWC22 family.</text>
</comment>
<dbReference type="PROSITE" id="PS51366">
    <property type="entry name" value="MI"/>
    <property type="match status" value="1"/>
</dbReference>
<organism evidence="6 7">
    <name type="scientific">Angiostrongylus cantonensis</name>
    <name type="common">Rat lungworm</name>
    <dbReference type="NCBI Taxonomy" id="6313"/>
    <lineage>
        <taxon>Eukaryota</taxon>
        <taxon>Metazoa</taxon>
        <taxon>Ecdysozoa</taxon>
        <taxon>Nematoda</taxon>
        <taxon>Chromadorea</taxon>
        <taxon>Rhabditida</taxon>
        <taxon>Rhabditina</taxon>
        <taxon>Rhabditomorpha</taxon>
        <taxon>Strongyloidea</taxon>
        <taxon>Metastrongylidae</taxon>
        <taxon>Angiostrongylus</taxon>
    </lineage>
</organism>
<reference evidence="6" key="1">
    <citation type="submission" date="2012-09" db="EMBL/GenBank/DDBJ databases">
        <authorList>
            <person name="Martin A.A."/>
        </authorList>
    </citation>
    <scope>NUCLEOTIDE SEQUENCE</scope>
</reference>
<feature type="region of interest" description="Disordered" evidence="4">
    <location>
        <begin position="1"/>
        <end position="22"/>
    </location>
</feature>
<feature type="compositionally biased region" description="Basic and acidic residues" evidence="4">
    <location>
        <begin position="72"/>
        <end position="81"/>
    </location>
</feature>
<evidence type="ECO:0000256" key="3">
    <source>
        <dbReference type="ARBA" id="ARBA00023242"/>
    </source>
</evidence>
<dbReference type="Proteomes" id="UP000035642">
    <property type="component" value="Unassembled WGS sequence"/>
</dbReference>
<dbReference type="SUPFAM" id="SSF48371">
    <property type="entry name" value="ARM repeat"/>
    <property type="match status" value="1"/>
</dbReference>
<dbReference type="WBParaSite" id="ACAC_0000778401-mRNA-1">
    <property type="protein sequence ID" value="ACAC_0000778401-mRNA-1"/>
    <property type="gene ID" value="ACAC_0000778401"/>
</dbReference>
<evidence type="ECO:0000256" key="4">
    <source>
        <dbReference type="SAM" id="MobiDB-lite"/>
    </source>
</evidence>
<dbReference type="PANTHER" id="PTHR18034">
    <property type="entry name" value="CELL CYCLE CONTROL PROTEIN CWF22-RELATED"/>
    <property type="match status" value="1"/>
</dbReference>
<dbReference type="GO" id="GO:0042274">
    <property type="term" value="P:ribosomal small subunit biogenesis"/>
    <property type="evidence" value="ECO:0007669"/>
    <property type="project" value="TreeGrafter"/>
</dbReference>
<evidence type="ECO:0000256" key="2">
    <source>
        <dbReference type="ARBA" id="ARBA00006856"/>
    </source>
</evidence>
<reference evidence="7" key="2">
    <citation type="submission" date="2017-02" db="UniProtKB">
        <authorList>
            <consortium name="WormBaseParasite"/>
        </authorList>
    </citation>
    <scope>IDENTIFICATION</scope>
</reference>
<dbReference type="InterPro" id="IPR016024">
    <property type="entry name" value="ARM-type_fold"/>
</dbReference>
<dbReference type="InterPro" id="IPR003891">
    <property type="entry name" value="Initiation_fac_eIF4g_MI"/>
</dbReference>
<dbReference type="Pfam" id="PF02847">
    <property type="entry name" value="MA3"/>
    <property type="match status" value="1"/>
</dbReference>
<evidence type="ECO:0000259" key="5">
    <source>
        <dbReference type="PROSITE" id="PS51366"/>
    </source>
</evidence>
<keyword evidence="3" id="KW-0539">Nucleus</keyword>
<evidence type="ECO:0000313" key="7">
    <source>
        <dbReference type="WBParaSite" id="ACAC_0000778401-mRNA-1"/>
    </source>
</evidence>
<comment type="subcellular location">
    <subcellularLocation>
        <location evidence="1">Nucleus</location>
    </subcellularLocation>
</comment>
<dbReference type="STRING" id="6313.A0A0K0DBH8"/>
<dbReference type="Gene3D" id="1.25.40.180">
    <property type="match status" value="1"/>
</dbReference>
<keyword evidence="6" id="KW-1185">Reference proteome</keyword>
<dbReference type="PANTHER" id="PTHR18034:SF4">
    <property type="entry name" value="NUCLEOLAR MIF4G DOMAIN-CONTAINING PROTEIN 1"/>
    <property type="match status" value="1"/>
</dbReference>
<dbReference type="GO" id="GO:0003723">
    <property type="term" value="F:RNA binding"/>
    <property type="evidence" value="ECO:0007669"/>
    <property type="project" value="TreeGrafter"/>
</dbReference>
<feature type="region of interest" description="Disordered" evidence="4">
    <location>
        <begin position="72"/>
        <end position="95"/>
    </location>
</feature>
<protein>
    <submittedName>
        <fullName evidence="7">MI domain-containing protein</fullName>
    </submittedName>
</protein>
<dbReference type="AlphaFoldDB" id="A0A0K0DBH8"/>
<accession>A0A0K0DBH8</accession>
<dbReference type="SMART" id="SM00544">
    <property type="entry name" value="MA3"/>
    <property type="match status" value="1"/>
</dbReference>
<evidence type="ECO:0000256" key="1">
    <source>
        <dbReference type="ARBA" id="ARBA00004123"/>
    </source>
</evidence>
<proteinExistence type="inferred from homology"/>
<sequence length="683" mass="78574">MLVVKSGHNGSTFSSRKQDRKRAKRLKKLGNVAAARHQPVCLMSECLFLYMKSNYVSKYRLEKERFDSYKEAGVKKTTQETRRRKRFQTDDESDSDADLTYEQYLKEVQDKKRKLAMERDDEKQDDIEIHRYSKLLGIKEGVKARMPKSFSNDGLDYLLDFCDSGLRKSILASSTDQEIALKVKIFSTVIKCALFSRKTGQVVSLNLTGARKKLEGLDAKNDARESKIEIDRILVGTMNRLSEGTLVKSSQVVSEMWQKFSKNDVKACISRALSRLICVPYRLQDQLLSLYALFLAYVHISTSDEISAYFVEDFLRRFIEDIWGVQPLDDKKLENCVVFIAHLLNFHVSLLLFILEVFEKLREHLNVDNLQLIVVLATCMFAKFTFRPRAKFLGESLLALQKCPPTDIDTSIFEHHLKLFYGLRKKDKSVSDKELGMSLDDILNADERGRWWIVGSAYQVPNEGTSAMNTAKSSQIVQSFPDDIVKLARKAKMNTDVRRNIFCIVATAVDEDSAFEQLLRLSLKGQQEREIIYVLIAMLLGEKNFNTFYPLLIARFCDFNRRFVLTTQYALWDRIKEIATLKTRSRSRLADLIHYLISHEVVSITVFKVVEWGTLSAAVSSVIRRVFKLLSSCPIQKLHRIFSPIFVKDKNPLLSEGLRLFLSVNFPDSETYRKIEKISTGVC</sequence>
<feature type="domain" description="MI" evidence="5">
    <location>
        <begin position="496"/>
        <end position="612"/>
    </location>
</feature>
<name>A0A0K0DBH8_ANGCA</name>